<sequence>MNEHDDESDGIRVPEALDGRELLVASNREPYTHSYDDDGDVTVSRPAGGLTAALDPIMQVLSGTWVAWGSGDADFDVADDEGRVGVPPDDPAYTVRRLHLTDRQLSGYYYGFSNQVLWPLCHGMPTRATFDDEFWDFYTEVNETFADALVDSAETDDPVVWFQDYHLAHAPRHVREELPDAFLTQFWHVPWPSWGTFRSCPQHRELLTGLLANDVLGFHDETYCQSFFECVEAAFDDVRVDRDAGEVAYGGHTTRVQSQPLGIDADAHAGLAATEAAESFWASFGERTDLGDQVAVGVDRLDYTKGILQRLDALEYLWAHSPERRGTLTYVQKGSESRSRIDEYRELQADVERRVEEINDRFGTDDWTPVVYDASYYAREELAALYRHADVALVSPLRDGMNLVAKEYVAAQLGDDGVLVLSEFAGAVESLGEEALVVNPNDTAAFATAIEAALSMPERTRRRRMRALRRQVHGEDTDAWIDRQFEGVRDDRSSEDGDGKAPRWQSTPVSVWGRKQWLRERLQAADGLFVMTDFDGTVADIVDDPEDAAMRERAREALEGVTAHPRGKVAVVSGRAVEDVRERAGVDGAYYAGNHGLELDDGDEVSVHSGARGARQCLPEVCEAVEQAFAHDDVVVEDKGVTATVHYRQADVDGDRARAVVESIVTDHDPERALRLTAGKQIVELRPDVDWGKGACVDLLREQYTPDDESWLTVYVGDDTTDEAAFEALDGDGVAVAVGSDTDATAAPCVVSDPREVTDLLGWLAGEGLTNLEAPRCEDTVVELN</sequence>
<dbReference type="STRING" id="355548.SAMN04487945_1433"/>
<evidence type="ECO:0000256" key="1">
    <source>
        <dbReference type="ARBA" id="ARBA00006330"/>
    </source>
</evidence>
<dbReference type="PANTHER" id="PTHR10788:SF106">
    <property type="entry name" value="BCDNA.GH08860"/>
    <property type="match status" value="1"/>
</dbReference>
<keyword evidence="3" id="KW-1185">Reference proteome</keyword>
<protein>
    <submittedName>
        <fullName evidence="2">Trehalose-phosphatase/alpha,alpha-trehalose-phosphate synthase [UDP-forming],TIGR02400</fullName>
    </submittedName>
</protein>
<dbReference type="AlphaFoldDB" id="A0A1I0P8J9"/>
<dbReference type="GO" id="GO:0003825">
    <property type="term" value="F:alpha,alpha-trehalose-phosphate synthase (UDP-forming) activity"/>
    <property type="evidence" value="ECO:0007669"/>
    <property type="project" value="TreeGrafter"/>
</dbReference>
<dbReference type="InterPro" id="IPR001830">
    <property type="entry name" value="Glyco_trans_20"/>
</dbReference>
<dbReference type="InterPro" id="IPR023214">
    <property type="entry name" value="HAD_sf"/>
</dbReference>
<dbReference type="Pfam" id="PF00982">
    <property type="entry name" value="Glyco_transf_20"/>
    <property type="match status" value="1"/>
</dbReference>
<dbReference type="InterPro" id="IPR003337">
    <property type="entry name" value="Trehalose_PPase"/>
</dbReference>
<dbReference type="GO" id="GO:0004805">
    <property type="term" value="F:trehalose-phosphatase activity"/>
    <property type="evidence" value="ECO:0007669"/>
    <property type="project" value="TreeGrafter"/>
</dbReference>
<comment type="similarity">
    <text evidence="1">In the C-terminal section; belongs to the trehalose phosphatase family.</text>
</comment>
<dbReference type="NCBIfam" id="TIGR01484">
    <property type="entry name" value="HAD-SF-IIB"/>
    <property type="match status" value="1"/>
</dbReference>
<dbReference type="RefSeq" id="WP_177170791.1">
    <property type="nucleotide sequence ID" value="NZ_FOJA01000001.1"/>
</dbReference>
<dbReference type="GO" id="GO:0005829">
    <property type="term" value="C:cytosol"/>
    <property type="evidence" value="ECO:0007669"/>
    <property type="project" value="TreeGrafter"/>
</dbReference>
<dbReference type="GO" id="GO:0005992">
    <property type="term" value="P:trehalose biosynthetic process"/>
    <property type="evidence" value="ECO:0007669"/>
    <property type="project" value="InterPro"/>
</dbReference>
<evidence type="ECO:0000313" key="2">
    <source>
        <dbReference type="EMBL" id="SEW09864.1"/>
    </source>
</evidence>
<organism evidence="2 3">
    <name type="scientific">Halobacterium jilantaiense</name>
    <dbReference type="NCBI Taxonomy" id="355548"/>
    <lineage>
        <taxon>Archaea</taxon>
        <taxon>Methanobacteriati</taxon>
        <taxon>Methanobacteriota</taxon>
        <taxon>Stenosarchaea group</taxon>
        <taxon>Halobacteria</taxon>
        <taxon>Halobacteriales</taxon>
        <taxon>Halobacteriaceae</taxon>
        <taxon>Halobacterium</taxon>
    </lineage>
</organism>
<dbReference type="Gene3D" id="3.30.70.1020">
    <property type="entry name" value="Trehalose-6-phosphate phosphatase related protein, domain 2"/>
    <property type="match status" value="1"/>
</dbReference>
<dbReference type="InterPro" id="IPR006379">
    <property type="entry name" value="HAD-SF_hydro_IIB"/>
</dbReference>
<dbReference type="Proteomes" id="UP000198518">
    <property type="component" value="Unassembled WGS sequence"/>
</dbReference>
<dbReference type="Gene3D" id="3.40.50.2000">
    <property type="entry name" value="Glycogen Phosphorylase B"/>
    <property type="match status" value="2"/>
</dbReference>
<dbReference type="Pfam" id="PF02358">
    <property type="entry name" value="Trehalose_PPase"/>
    <property type="match status" value="1"/>
</dbReference>
<name>A0A1I0P8J9_9EURY</name>
<proteinExistence type="inferred from homology"/>
<evidence type="ECO:0000313" key="3">
    <source>
        <dbReference type="Proteomes" id="UP000198518"/>
    </source>
</evidence>
<dbReference type="InterPro" id="IPR036412">
    <property type="entry name" value="HAD-like_sf"/>
</dbReference>
<dbReference type="CDD" id="cd03788">
    <property type="entry name" value="GT20_TPS"/>
    <property type="match status" value="1"/>
</dbReference>
<dbReference type="PANTHER" id="PTHR10788">
    <property type="entry name" value="TREHALOSE-6-PHOSPHATE SYNTHASE"/>
    <property type="match status" value="1"/>
</dbReference>
<dbReference type="Gene3D" id="3.40.50.1000">
    <property type="entry name" value="HAD superfamily/HAD-like"/>
    <property type="match status" value="1"/>
</dbReference>
<dbReference type="SUPFAM" id="SSF56784">
    <property type="entry name" value="HAD-like"/>
    <property type="match status" value="1"/>
</dbReference>
<reference evidence="2 3" key="1">
    <citation type="submission" date="2016-10" db="EMBL/GenBank/DDBJ databases">
        <authorList>
            <person name="de Groot N.N."/>
        </authorList>
    </citation>
    <scope>NUCLEOTIDE SEQUENCE [LARGE SCALE GENOMIC DNA]</scope>
    <source>
        <strain evidence="2 3">CGMCC 1.5337</strain>
    </source>
</reference>
<dbReference type="SUPFAM" id="SSF53756">
    <property type="entry name" value="UDP-Glycosyltransferase/glycogen phosphorylase"/>
    <property type="match status" value="1"/>
</dbReference>
<dbReference type="NCBIfam" id="TIGR00685">
    <property type="entry name" value="T6PP"/>
    <property type="match status" value="1"/>
</dbReference>
<dbReference type="OrthoDB" id="79955at2157"/>
<gene>
    <name evidence="2" type="ORF">SAMN04487945_1433</name>
</gene>
<accession>A0A1I0P8J9</accession>
<dbReference type="EMBL" id="FOJA01000001">
    <property type="protein sequence ID" value="SEW09864.1"/>
    <property type="molecule type" value="Genomic_DNA"/>
</dbReference>